<dbReference type="EMBL" id="CP029255">
    <property type="protein sequence ID" value="AWK05828.1"/>
    <property type="molecule type" value="Genomic_DNA"/>
</dbReference>
<evidence type="ECO:0000313" key="2">
    <source>
        <dbReference type="Proteomes" id="UP000245250"/>
    </source>
</evidence>
<organism evidence="1 2">
    <name type="scientific">Flavobacterium crocinum</name>
    <dbReference type="NCBI Taxonomy" id="2183896"/>
    <lineage>
        <taxon>Bacteria</taxon>
        <taxon>Pseudomonadati</taxon>
        <taxon>Bacteroidota</taxon>
        <taxon>Flavobacteriia</taxon>
        <taxon>Flavobacteriales</taxon>
        <taxon>Flavobacteriaceae</taxon>
        <taxon>Flavobacterium</taxon>
    </lineage>
</organism>
<reference evidence="1 2" key="1">
    <citation type="submission" date="2018-05" db="EMBL/GenBank/DDBJ databases">
        <title>Genome sequencing of Flavobacterium sp. HYN0056.</title>
        <authorList>
            <person name="Yi H."/>
            <person name="Baek C."/>
        </authorList>
    </citation>
    <scope>NUCLEOTIDE SEQUENCE [LARGE SCALE GENOMIC DNA]</scope>
    <source>
        <strain evidence="1 2">HYN0056</strain>
    </source>
</reference>
<dbReference type="KEGG" id="fcr:HYN56_16950"/>
<protein>
    <submittedName>
        <fullName evidence="1">Uncharacterized protein</fullName>
    </submittedName>
</protein>
<sequence length="117" mass="13807">MENCNSKPIVVLLINNQSPFYTDAIEHSLRRLFRLIKKQKVIIKKAPIAFNWRLLAVMNFNKIYGSFEEIGVLYLVSVFHWLYKFGLDVQLRICGKCSIKKIKYYPIFSKTALAFLW</sequence>
<dbReference type="Proteomes" id="UP000245250">
    <property type="component" value="Chromosome"/>
</dbReference>
<name>A0A2S1YPT9_9FLAO</name>
<keyword evidence="2" id="KW-1185">Reference proteome</keyword>
<accession>A0A2S1YPT9</accession>
<dbReference type="AlphaFoldDB" id="A0A2S1YPT9"/>
<proteinExistence type="predicted"/>
<gene>
    <name evidence="1" type="ORF">HYN56_16950</name>
</gene>
<evidence type="ECO:0000313" key="1">
    <source>
        <dbReference type="EMBL" id="AWK05828.1"/>
    </source>
</evidence>